<evidence type="ECO:0000313" key="3">
    <source>
        <dbReference type="Proteomes" id="UP000283210"/>
    </source>
</evidence>
<dbReference type="Proteomes" id="UP000283210">
    <property type="component" value="Chromosome 24"/>
</dbReference>
<protein>
    <submittedName>
        <fullName evidence="2">Uncharacterized protein</fullName>
    </submittedName>
</protein>
<name>A0A3S2LKZ6_ORYJA</name>
<feature type="region of interest" description="Disordered" evidence="1">
    <location>
        <begin position="1"/>
        <end position="20"/>
    </location>
</feature>
<reference evidence="2 3" key="1">
    <citation type="submission" date="2018-11" db="EMBL/GenBank/DDBJ databases">
        <authorList>
            <person name="Lopez-Roques C."/>
            <person name="Donnadieu C."/>
            <person name="Bouchez O."/>
            <person name="Klopp C."/>
            <person name="Cabau C."/>
            <person name="Zahm M."/>
        </authorList>
    </citation>
    <scope>NUCLEOTIDE SEQUENCE [LARGE SCALE GENOMIC DNA]</scope>
    <source>
        <strain evidence="2">RS831</strain>
        <tissue evidence="2">Whole body</tissue>
    </source>
</reference>
<evidence type="ECO:0000313" key="2">
    <source>
        <dbReference type="EMBL" id="RVE56122.1"/>
    </source>
</evidence>
<dbReference type="AlphaFoldDB" id="A0A3S2LKZ6"/>
<dbReference type="EMBL" id="CM012460">
    <property type="protein sequence ID" value="RVE56122.1"/>
    <property type="molecule type" value="Genomic_DNA"/>
</dbReference>
<evidence type="ECO:0000256" key="1">
    <source>
        <dbReference type="SAM" id="MobiDB-lite"/>
    </source>
</evidence>
<accession>A0A3S2LKZ6</accession>
<gene>
    <name evidence="2" type="ORF">OJAV_G00232960</name>
</gene>
<proteinExistence type="predicted"/>
<keyword evidence="3" id="KW-1185">Reference proteome</keyword>
<organism evidence="2 3">
    <name type="scientific">Oryzias javanicus</name>
    <name type="common">Javanese ricefish</name>
    <name type="synonym">Aplocheilus javanicus</name>
    <dbReference type="NCBI Taxonomy" id="123683"/>
    <lineage>
        <taxon>Eukaryota</taxon>
        <taxon>Metazoa</taxon>
        <taxon>Chordata</taxon>
        <taxon>Craniata</taxon>
        <taxon>Vertebrata</taxon>
        <taxon>Euteleostomi</taxon>
        <taxon>Actinopterygii</taxon>
        <taxon>Neopterygii</taxon>
        <taxon>Teleostei</taxon>
        <taxon>Neoteleostei</taxon>
        <taxon>Acanthomorphata</taxon>
        <taxon>Ovalentaria</taxon>
        <taxon>Atherinomorphae</taxon>
        <taxon>Beloniformes</taxon>
        <taxon>Adrianichthyidae</taxon>
        <taxon>Oryziinae</taxon>
        <taxon>Oryzias</taxon>
    </lineage>
</organism>
<sequence length="94" mass="10369">MTVYKRLHPRRENWDGPEPGATLEHKITADQVDAMSMDVIETSKLSDAMIPVPTLHITLLQVVFVGLADGEHRRTLERLAADDLASTSAGPEPH</sequence>
<reference evidence="2 3" key="2">
    <citation type="submission" date="2019-01" db="EMBL/GenBank/DDBJ databases">
        <title>A chromosome length genome reference of the Java medaka (oryzias javanicus).</title>
        <authorList>
            <person name="Herpin A."/>
            <person name="Takehana Y."/>
            <person name="Naruse K."/>
            <person name="Ansai S."/>
            <person name="Kawaguchi M."/>
        </authorList>
    </citation>
    <scope>NUCLEOTIDE SEQUENCE [LARGE SCALE GENOMIC DNA]</scope>
    <source>
        <strain evidence="2">RS831</strain>
        <tissue evidence="2">Whole body</tissue>
    </source>
</reference>